<dbReference type="InterPro" id="IPR011741">
    <property type="entry name" value="Phg_2220_C"/>
</dbReference>
<evidence type="ECO:0000313" key="5">
    <source>
        <dbReference type="Proteomes" id="UP001229251"/>
    </source>
</evidence>
<dbReference type="NCBIfam" id="TIGR01714">
    <property type="entry name" value="phage_rep_org_N"/>
    <property type="match status" value="1"/>
</dbReference>
<reference evidence="4" key="1">
    <citation type="submission" date="2023-05" db="EMBL/GenBank/DDBJ databases">
        <title>Cataloging the Phylogenetic Diversity of Human Bladder Bacteria.</title>
        <authorList>
            <person name="Du J."/>
        </authorList>
    </citation>
    <scope>NUCLEOTIDE SEQUENCE</scope>
    <source>
        <strain evidence="4">UMB1231</strain>
    </source>
</reference>
<dbReference type="AlphaFoldDB" id="A0AAJ1V2G8"/>
<dbReference type="RefSeq" id="WP_285065969.1">
    <property type="nucleotide sequence ID" value="NZ_JASOOE010000010.1"/>
</dbReference>
<name>A0AAJ1V2G8_9LACT</name>
<evidence type="ECO:0000259" key="3">
    <source>
        <dbReference type="Pfam" id="PF09681"/>
    </source>
</evidence>
<gene>
    <name evidence="4" type="ORF">QP433_05885</name>
</gene>
<dbReference type="Pfam" id="PF09524">
    <property type="entry name" value="Phg_2220_C"/>
    <property type="match status" value="1"/>
</dbReference>
<feature type="domain" description="Phage replisome organiser N-terminal" evidence="3">
    <location>
        <begin position="9"/>
        <end position="122"/>
    </location>
</feature>
<accession>A0AAJ1V2G8</accession>
<comment type="caution">
    <text evidence="4">The sequence shown here is derived from an EMBL/GenBank/DDBJ whole genome shotgun (WGS) entry which is preliminary data.</text>
</comment>
<evidence type="ECO:0000313" key="4">
    <source>
        <dbReference type="EMBL" id="MDK7187505.1"/>
    </source>
</evidence>
<evidence type="ECO:0000259" key="2">
    <source>
        <dbReference type="Pfam" id="PF09524"/>
    </source>
</evidence>
<proteinExistence type="predicted"/>
<dbReference type="Pfam" id="PF09681">
    <property type="entry name" value="Phage_rep_org_N"/>
    <property type="match status" value="1"/>
</dbReference>
<feature type="domain" description="Phage conserved hypothetical protein C-terminal" evidence="2">
    <location>
        <begin position="185"/>
        <end position="263"/>
    </location>
</feature>
<protein>
    <submittedName>
        <fullName evidence="4">Phage replisome organizer N-terminal domain-containing protein</fullName>
    </submittedName>
</protein>
<feature type="region of interest" description="Disordered" evidence="1">
    <location>
        <begin position="143"/>
        <end position="177"/>
    </location>
</feature>
<dbReference type="Proteomes" id="UP001229251">
    <property type="component" value="Unassembled WGS sequence"/>
</dbReference>
<dbReference type="NCBIfam" id="TIGR02220">
    <property type="entry name" value="phg_TIGR02220"/>
    <property type="match status" value="1"/>
</dbReference>
<dbReference type="InterPro" id="IPR010056">
    <property type="entry name" value="Phage_rep_org__N"/>
</dbReference>
<sequence length="307" mass="36118">MSDNKKYYYLKLKENYFDSDEMIVLETMQDGYKYSNILFKLYLRSLKNDGRLMFNEKIPYNPTILSQITRHSVGDIQRAINIFEELGLIEILDNGAIYMLDIQNFIGESSTEADRQRAYRQRISSEKAKLINGVTNDVTNVTTNDETNVRQIYTRDRDRDKDRDKDKDRDRDKDESQPLIPYQEIIEYLNEKTGKNFNYKSTGNRKLIKARWNEGYKLEDFKQVIDNMASNWKDKTFSDGSPAENYLRPQTLFKPSKFDDYLNASPSHAHEVKIHEHQIGQEDIEAYNHLKSQGIFKVKGDEELESP</sequence>
<organism evidence="4 5">
    <name type="scientific">Facklamia hominis</name>
    <dbReference type="NCBI Taxonomy" id="178214"/>
    <lineage>
        <taxon>Bacteria</taxon>
        <taxon>Bacillati</taxon>
        <taxon>Bacillota</taxon>
        <taxon>Bacilli</taxon>
        <taxon>Lactobacillales</taxon>
        <taxon>Aerococcaceae</taxon>
        <taxon>Facklamia</taxon>
    </lineage>
</organism>
<feature type="compositionally biased region" description="Basic and acidic residues" evidence="1">
    <location>
        <begin position="153"/>
        <end position="176"/>
    </location>
</feature>
<dbReference type="EMBL" id="JASOOE010000010">
    <property type="protein sequence ID" value="MDK7187505.1"/>
    <property type="molecule type" value="Genomic_DNA"/>
</dbReference>
<evidence type="ECO:0000256" key="1">
    <source>
        <dbReference type="SAM" id="MobiDB-lite"/>
    </source>
</evidence>